<proteinExistence type="predicted"/>
<dbReference type="EMBL" id="LAZR01003486">
    <property type="protein sequence ID" value="KKN17827.1"/>
    <property type="molecule type" value="Genomic_DNA"/>
</dbReference>
<reference evidence="1" key="1">
    <citation type="journal article" date="2015" name="Nature">
        <title>Complex archaea that bridge the gap between prokaryotes and eukaryotes.</title>
        <authorList>
            <person name="Spang A."/>
            <person name="Saw J.H."/>
            <person name="Jorgensen S.L."/>
            <person name="Zaremba-Niedzwiedzka K."/>
            <person name="Martijn J."/>
            <person name="Lind A.E."/>
            <person name="van Eijk R."/>
            <person name="Schleper C."/>
            <person name="Guy L."/>
            <person name="Ettema T.J."/>
        </authorList>
    </citation>
    <scope>NUCLEOTIDE SEQUENCE</scope>
</reference>
<name>A0A0F9P0F9_9ZZZZ</name>
<comment type="caution">
    <text evidence="1">The sequence shown here is derived from an EMBL/GenBank/DDBJ whole genome shotgun (WGS) entry which is preliminary data.</text>
</comment>
<sequence>MTMESNKKRVAVSDEGSRLLRAIHIYFTSFGAPTGLVELPIVLRAIEWGWVNQRGLTEAGYEALMESGLPASGLR</sequence>
<dbReference type="AlphaFoldDB" id="A0A0F9P0F9"/>
<evidence type="ECO:0000313" key="1">
    <source>
        <dbReference type="EMBL" id="KKN17827.1"/>
    </source>
</evidence>
<protein>
    <submittedName>
        <fullName evidence="1">Uncharacterized protein</fullName>
    </submittedName>
</protein>
<accession>A0A0F9P0F9</accession>
<organism evidence="1">
    <name type="scientific">marine sediment metagenome</name>
    <dbReference type="NCBI Taxonomy" id="412755"/>
    <lineage>
        <taxon>unclassified sequences</taxon>
        <taxon>metagenomes</taxon>
        <taxon>ecological metagenomes</taxon>
    </lineage>
</organism>
<gene>
    <name evidence="1" type="ORF">LCGC14_0962090</name>
</gene>